<name>A0A7S1F1E8_NOCSC</name>
<dbReference type="EMBL" id="HBFQ01015831">
    <property type="protein sequence ID" value="CAD8836616.1"/>
    <property type="molecule type" value="Transcribed_RNA"/>
</dbReference>
<evidence type="ECO:0000313" key="1">
    <source>
        <dbReference type="EMBL" id="CAD8836616.1"/>
    </source>
</evidence>
<sequence length="106" mass="12204">MAPATVRRERRFLHAFSCCVADHWVFDCALCHLFRLSRPGLSCQKIYRTWGRLETNSNGSETNYVSRQPFSLDYSMDALKAYGIVVMFLERARGMRLSMGQHVPSP</sequence>
<proteinExistence type="predicted"/>
<organism evidence="1">
    <name type="scientific">Noctiluca scintillans</name>
    <name type="common">Sea sparkle</name>
    <name type="synonym">Red tide dinoflagellate</name>
    <dbReference type="NCBI Taxonomy" id="2966"/>
    <lineage>
        <taxon>Eukaryota</taxon>
        <taxon>Sar</taxon>
        <taxon>Alveolata</taxon>
        <taxon>Dinophyceae</taxon>
        <taxon>Noctilucales</taxon>
        <taxon>Noctilucaceae</taxon>
        <taxon>Noctiluca</taxon>
    </lineage>
</organism>
<dbReference type="AlphaFoldDB" id="A0A7S1F1E8"/>
<accession>A0A7S1F1E8</accession>
<protein>
    <submittedName>
        <fullName evidence="1">Uncharacterized protein</fullName>
    </submittedName>
</protein>
<reference evidence="1" key="1">
    <citation type="submission" date="2021-01" db="EMBL/GenBank/DDBJ databases">
        <authorList>
            <person name="Corre E."/>
            <person name="Pelletier E."/>
            <person name="Niang G."/>
            <person name="Scheremetjew M."/>
            <person name="Finn R."/>
            <person name="Kale V."/>
            <person name="Holt S."/>
            <person name="Cochrane G."/>
            <person name="Meng A."/>
            <person name="Brown T."/>
            <person name="Cohen L."/>
        </authorList>
    </citation>
    <scope>NUCLEOTIDE SEQUENCE</scope>
</reference>
<gene>
    <name evidence="1" type="ORF">NSCI0253_LOCUS10964</name>
</gene>